<dbReference type="InterPro" id="IPR041916">
    <property type="entry name" value="Anti_sigma_zinc_sf"/>
</dbReference>
<dbReference type="AlphaFoldDB" id="A0A6N1VA86"/>
<evidence type="ECO:0000259" key="1">
    <source>
        <dbReference type="Pfam" id="PF12973"/>
    </source>
</evidence>
<gene>
    <name evidence="2" type="ORF">HTY61_02710</name>
</gene>
<dbReference type="SUPFAM" id="SSF51182">
    <property type="entry name" value="RmlC-like cupins"/>
    <property type="match status" value="1"/>
</dbReference>
<dbReference type="CDD" id="cd20301">
    <property type="entry name" value="cupin_ChrR"/>
    <property type="match status" value="1"/>
</dbReference>
<dbReference type="Pfam" id="PF12973">
    <property type="entry name" value="Cupin_7"/>
    <property type="match status" value="1"/>
</dbReference>
<dbReference type="InterPro" id="IPR011051">
    <property type="entry name" value="RmlC_Cupin_sf"/>
</dbReference>
<dbReference type="Gene3D" id="1.10.10.1320">
    <property type="entry name" value="Anti-sigma factor, zinc-finger domain"/>
    <property type="match status" value="1"/>
</dbReference>
<accession>A0A6N1VA86</accession>
<evidence type="ECO:0000313" key="2">
    <source>
        <dbReference type="EMBL" id="QKV17453.1"/>
    </source>
</evidence>
<dbReference type="InterPro" id="IPR014710">
    <property type="entry name" value="RmlC-like_jellyroll"/>
</dbReference>
<proteinExistence type="predicted"/>
<dbReference type="InterPro" id="IPR025979">
    <property type="entry name" value="ChrR-like_cupin_dom"/>
</dbReference>
<reference evidence="2 3" key="1">
    <citation type="submission" date="2020-06" db="EMBL/GenBank/DDBJ databases">
        <title>Oricola thermophila sp. nov. isolated from a tidal sediments.</title>
        <authorList>
            <person name="Kwon K.K."/>
            <person name="Yang S.-H."/>
            <person name="Park M.-J."/>
        </authorList>
    </citation>
    <scope>NUCLEOTIDE SEQUENCE [LARGE SCALE GENOMIC DNA]</scope>
    <source>
        <strain evidence="2 3">MEBiC13590</strain>
    </source>
</reference>
<dbReference type="NCBIfam" id="TIGR02451">
    <property type="entry name" value="anti_sig_ChrR"/>
    <property type="match status" value="1"/>
</dbReference>
<feature type="domain" description="ChrR-like cupin" evidence="1">
    <location>
        <begin position="106"/>
        <end position="202"/>
    </location>
</feature>
<organism evidence="2 3">
    <name type="scientific">Oricola thermophila</name>
    <dbReference type="NCBI Taxonomy" id="2742145"/>
    <lineage>
        <taxon>Bacteria</taxon>
        <taxon>Pseudomonadati</taxon>
        <taxon>Pseudomonadota</taxon>
        <taxon>Alphaproteobacteria</taxon>
        <taxon>Hyphomicrobiales</taxon>
        <taxon>Ahrensiaceae</taxon>
        <taxon>Oricola</taxon>
    </lineage>
</organism>
<keyword evidence="3" id="KW-1185">Reference proteome</keyword>
<sequence length="222" mass="23757">MSIAHHLDEATLVRYASGDLDEAFLVVVATHLAMCDRCRKAAHDAEELGGEMLFACEPADLGANALSSLWNRIEGAGGQADIARPAAKRSSRRVGDLPPPLNRKIGGRLDAIPWRRIAPGVKKHVIRTDTATSSALYMLWVAPGVAVPEHGHGGSEMTLILSGAYRDELGLFGPGDIADLDEHVEHQPCVEGDEPCICLVATDTPLRFAGLLGRLLQPFIGI</sequence>
<dbReference type="Proteomes" id="UP000509367">
    <property type="component" value="Chromosome"/>
</dbReference>
<dbReference type="InterPro" id="IPR012807">
    <property type="entry name" value="Anti-sigma_ChrR"/>
</dbReference>
<evidence type="ECO:0000313" key="3">
    <source>
        <dbReference type="Proteomes" id="UP000509367"/>
    </source>
</evidence>
<name>A0A6N1VA86_9HYPH</name>
<dbReference type="KEGG" id="orm:HTY61_02710"/>
<dbReference type="RefSeq" id="WP_175275350.1">
    <property type="nucleotide sequence ID" value="NZ_CP054836.1"/>
</dbReference>
<dbReference type="Gene3D" id="2.60.120.10">
    <property type="entry name" value="Jelly Rolls"/>
    <property type="match status" value="1"/>
</dbReference>
<protein>
    <submittedName>
        <fullName evidence="2">Cupin domain-containing protein</fullName>
    </submittedName>
</protein>
<dbReference type="EMBL" id="CP054836">
    <property type="protein sequence ID" value="QKV17453.1"/>
    <property type="molecule type" value="Genomic_DNA"/>
</dbReference>